<dbReference type="PANTHER" id="PTHR43031:SF1">
    <property type="entry name" value="PYRIDINE NUCLEOTIDE-DISULPHIDE OXIDOREDUCTASE"/>
    <property type="match status" value="1"/>
</dbReference>
<dbReference type="InterPro" id="IPR050229">
    <property type="entry name" value="GlpE_sulfurtransferase"/>
</dbReference>
<dbReference type="SMART" id="SM00450">
    <property type="entry name" value="RHOD"/>
    <property type="match status" value="1"/>
</dbReference>
<evidence type="ECO:0000259" key="2">
    <source>
        <dbReference type="PROSITE" id="PS50206"/>
    </source>
</evidence>
<feature type="signal peptide" evidence="1">
    <location>
        <begin position="1"/>
        <end position="21"/>
    </location>
</feature>
<dbReference type="Pfam" id="PF00581">
    <property type="entry name" value="Rhodanese"/>
    <property type="match status" value="1"/>
</dbReference>
<reference evidence="4" key="1">
    <citation type="submission" date="2023-07" db="EMBL/GenBank/DDBJ databases">
        <title>Novel species isolated from saline lakes on Tibetan Plateau.</title>
        <authorList>
            <person name="Lu H."/>
        </authorList>
    </citation>
    <scope>NUCLEOTIDE SEQUENCE [LARGE SCALE GENOMIC DNA]</scope>
    <source>
        <strain evidence="4">CAK8W</strain>
    </source>
</reference>
<organism evidence="3 4">
    <name type="scientific">Psychroflexus longus</name>
    <dbReference type="NCBI Taxonomy" id="2873596"/>
    <lineage>
        <taxon>Bacteria</taxon>
        <taxon>Pseudomonadati</taxon>
        <taxon>Bacteroidota</taxon>
        <taxon>Flavobacteriia</taxon>
        <taxon>Flavobacteriales</taxon>
        <taxon>Flavobacteriaceae</taxon>
        <taxon>Psychroflexus</taxon>
    </lineage>
</organism>
<dbReference type="EMBL" id="JAIQZE010000016">
    <property type="protein sequence ID" value="MBZ9779795.1"/>
    <property type="molecule type" value="Genomic_DNA"/>
</dbReference>
<evidence type="ECO:0000313" key="3">
    <source>
        <dbReference type="EMBL" id="MBZ9779795.1"/>
    </source>
</evidence>
<keyword evidence="1" id="KW-0732">Signal</keyword>
<sequence>MTKALLLSLSFIILSLTSAYSQTELDTYLTNFTYESRKEMKISSKEIVQLLLEDKAILVDIRFEEEQLAWRMEYALKMPLPTLPQRYSELPKDKLIVASCPHKDRAIMAMMYLRSKGYQAAYLKDGLLGLAEHLRGDRANEFIKNLKN</sequence>
<comment type="caution">
    <text evidence="3">The sequence shown here is derived from an EMBL/GenBank/DDBJ whole genome shotgun (WGS) entry which is preliminary data.</text>
</comment>
<dbReference type="RefSeq" id="WP_224462125.1">
    <property type="nucleotide sequence ID" value="NZ_JAIQZE010000016.1"/>
</dbReference>
<dbReference type="InterPro" id="IPR036873">
    <property type="entry name" value="Rhodanese-like_dom_sf"/>
</dbReference>
<keyword evidence="4" id="KW-1185">Reference proteome</keyword>
<dbReference type="SUPFAM" id="SSF52821">
    <property type="entry name" value="Rhodanese/Cell cycle control phosphatase"/>
    <property type="match status" value="1"/>
</dbReference>
<dbReference type="InterPro" id="IPR001763">
    <property type="entry name" value="Rhodanese-like_dom"/>
</dbReference>
<gene>
    <name evidence="3" type="ORF">LB452_12775</name>
</gene>
<proteinExistence type="predicted"/>
<dbReference type="Proteomes" id="UP001199314">
    <property type="component" value="Unassembled WGS sequence"/>
</dbReference>
<evidence type="ECO:0000313" key="4">
    <source>
        <dbReference type="Proteomes" id="UP001199314"/>
    </source>
</evidence>
<evidence type="ECO:0000256" key="1">
    <source>
        <dbReference type="SAM" id="SignalP"/>
    </source>
</evidence>
<dbReference type="PANTHER" id="PTHR43031">
    <property type="entry name" value="FAD-DEPENDENT OXIDOREDUCTASE"/>
    <property type="match status" value="1"/>
</dbReference>
<dbReference type="CDD" id="cd00158">
    <property type="entry name" value="RHOD"/>
    <property type="match status" value="1"/>
</dbReference>
<dbReference type="Gene3D" id="3.40.250.10">
    <property type="entry name" value="Rhodanese-like domain"/>
    <property type="match status" value="1"/>
</dbReference>
<protein>
    <submittedName>
        <fullName evidence="3">Rhodanese-like domain-containing protein</fullName>
    </submittedName>
</protein>
<name>A0ABS7XLF0_9FLAO</name>
<feature type="domain" description="Rhodanese" evidence="2">
    <location>
        <begin position="52"/>
        <end position="135"/>
    </location>
</feature>
<accession>A0ABS7XLF0</accession>
<dbReference type="PROSITE" id="PS50206">
    <property type="entry name" value="RHODANESE_3"/>
    <property type="match status" value="1"/>
</dbReference>
<feature type="chain" id="PRO_5047331170" evidence="1">
    <location>
        <begin position="22"/>
        <end position="148"/>
    </location>
</feature>